<evidence type="ECO:0000256" key="1">
    <source>
        <dbReference type="ARBA" id="ARBA00022690"/>
    </source>
</evidence>
<dbReference type="Gene3D" id="3.30.497.10">
    <property type="entry name" value="Antithrombin, subunit I, domain 2"/>
    <property type="match status" value="1"/>
</dbReference>
<feature type="signal peptide" evidence="3">
    <location>
        <begin position="1"/>
        <end position="16"/>
    </location>
</feature>
<dbReference type="OrthoDB" id="7698358at2759"/>
<accession>A0A8K0CL54</accession>
<evidence type="ECO:0000259" key="4">
    <source>
        <dbReference type="Pfam" id="PF00079"/>
    </source>
</evidence>
<dbReference type="EMBL" id="VTPC01082443">
    <property type="protein sequence ID" value="KAF2887646.1"/>
    <property type="molecule type" value="Genomic_DNA"/>
</dbReference>
<dbReference type="GO" id="GO:0004867">
    <property type="term" value="F:serine-type endopeptidase inhibitor activity"/>
    <property type="evidence" value="ECO:0007669"/>
    <property type="project" value="UniProtKB-KW"/>
</dbReference>
<protein>
    <recommendedName>
        <fullName evidence="4">Serpin domain-containing protein</fullName>
    </recommendedName>
</protein>
<evidence type="ECO:0000256" key="2">
    <source>
        <dbReference type="ARBA" id="ARBA00022900"/>
    </source>
</evidence>
<comment type="caution">
    <text evidence="5">The sequence shown here is derived from an EMBL/GenBank/DDBJ whole genome shotgun (WGS) entry which is preliminary data.</text>
</comment>
<feature type="chain" id="PRO_5035426046" description="Serpin domain-containing protein" evidence="3">
    <location>
        <begin position="17"/>
        <end position="120"/>
    </location>
</feature>
<proteinExistence type="predicted"/>
<organism evidence="5 6">
    <name type="scientific">Ignelater luminosus</name>
    <name type="common">Cucubano</name>
    <name type="synonym">Pyrophorus luminosus</name>
    <dbReference type="NCBI Taxonomy" id="2038154"/>
    <lineage>
        <taxon>Eukaryota</taxon>
        <taxon>Metazoa</taxon>
        <taxon>Ecdysozoa</taxon>
        <taxon>Arthropoda</taxon>
        <taxon>Hexapoda</taxon>
        <taxon>Insecta</taxon>
        <taxon>Pterygota</taxon>
        <taxon>Neoptera</taxon>
        <taxon>Endopterygota</taxon>
        <taxon>Coleoptera</taxon>
        <taxon>Polyphaga</taxon>
        <taxon>Elateriformia</taxon>
        <taxon>Elateroidea</taxon>
        <taxon>Elateridae</taxon>
        <taxon>Agrypninae</taxon>
        <taxon>Pyrophorini</taxon>
        <taxon>Ignelater</taxon>
    </lineage>
</organism>
<feature type="domain" description="Serpin" evidence="4">
    <location>
        <begin position="79"/>
        <end position="116"/>
    </location>
</feature>
<dbReference type="InterPro" id="IPR042178">
    <property type="entry name" value="Serpin_sf_1"/>
</dbReference>
<gene>
    <name evidence="5" type="ORF">ILUMI_18527</name>
</gene>
<name>A0A8K0CL54_IGNLU</name>
<reference evidence="5" key="1">
    <citation type="submission" date="2019-08" db="EMBL/GenBank/DDBJ databases">
        <title>The genome of the North American firefly Photinus pyralis.</title>
        <authorList>
            <consortium name="Photinus pyralis genome working group"/>
            <person name="Fallon T.R."/>
            <person name="Sander Lower S.E."/>
            <person name="Weng J.-K."/>
        </authorList>
    </citation>
    <scope>NUCLEOTIDE SEQUENCE</scope>
    <source>
        <strain evidence="5">TRF0915ILg1</strain>
        <tissue evidence="5">Whole body</tissue>
    </source>
</reference>
<dbReference type="InterPro" id="IPR023796">
    <property type="entry name" value="Serpin_dom"/>
</dbReference>
<keyword evidence="2" id="KW-0722">Serine protease inhibitor</keyword>
<evidence type="ECO:0000256" key="3">
    <source>
        <dbReference type="SAM" id="SignalP"/>
    </source>
</evidence>
<keyword evidence="1" id="KW-0646">Protease inhibitor</keyword>
<evidence type="ECO:0000313" key="6">
    <source>
        <dbReference type="Proteomes" id="UP000801492"/>
    </source>
</evidence>
<keyword evidence="3" id="KW-0732">Signal</keyword>
<dbReference type="Pfam" id="PF00079">
    <property type="entry name" value="Serpin"/>
    <property type="match status" value="1"/>
</dbReference>
<sequence length="120" mass="13442">MKLLVLLVFSILSSQAEESQVLKWFSEGYDRGILKTNSAKGQTAEKLTEALDLPDSSEKINEIFTTLAPSVHLRSFKLALQDEADFSGIGAEQQNLKIRKVVQKVFIEVEETGTTTSFYR</sequence>
<dbReference type="Proteomes" id="UP000801492">
    <property type="component" value="Unassembled WGS sequence"/>
</dbReference>
<dbReference type="SUPFAM" id="SSF56574">
    <property type="entry name" value="Serpins"/>
    <property type="match status" value="1"/>
</dbReference>
<keyword evidence="6" id="KW-1185">Reference proteome</keyword>
<dbReference type="InterPro" id="IPR036186">
    <property type="entry name" value="Serpin_sf"/>
</dbReference>
<dbReference type="AlphaFoldDB" id="A0A8K0CL54"/>
<evidence type="ECO:0000313" key="5">
    <source>
        <dbReference type="EMBL" id="KAF2887646.1"/>
    </source>
</evidence>